<evidence type="ECO:0000313" key="1">
    <source>
        <dbReference type="EMBL" id="MBX36316.1"/>
    </source>
</evidence>
<organism evidence="1">
    <name type="scientific">Rhizophora mucronata</name>
    <name type="common">Asiatic mangrove</name>
    <dbReference type="NCBI Taxonomy" id="61149"/>
    <lineage>
        <taxon>Eukaryota</taxon>
        <taxon>Viridiplantae</taxon>
        <taxon>Streptophyta</taxon>
        <taxon>Embryophyta</taxon>
        <taxon>Tracheophyta</taxon>
        <taxon>Spermatophyta</taxon>
        <taxon>Magnoliopsida</taxon>
        <taxon>eudicotyledons</taxon>
        <taxon>Gunneridae</taxon>
        <taxon>Pentapetalae</taxon>
        <taxon>rosids</taxon>
        <taxon>fabids</taxon>
        <taxon>Malpighiales</taxon>
        <taxon>Rhizophoraceae</taxon>
        <taxon>Rhizophora</taxon>
    </lineage>
</organism>
<accession>A0A2P2N1J6</accession>
<proteinExistence type="predicted"/>
<dbReference type="EMBL" id="GGEC01055832">
    <property type="protein sequence ID" value="MBX36316.1"/>
    <property type="molecule type" value="Transcribed_RNA"/>
</dbReference>
<name>A0A2P2N1J6_RHIMU</name>
<protein>
    <submittedName>
        <fullName evidence="1">Uncharacterized protein</fullName>
    </submittedName>
</protein>
<dbReference type="AlphaFoldDB" id="A0A2P2N1J6"/>
<sequence length="53" mass="5937">MALWLTCHDLATPLSWFTSSLTLVKLELFTGALSWHIMCHYLTIQSGCLGVII</sequence>
<reference evidence="1" key="1">
    <citation type="submission" date="2018-02" db="EMBL/GenBank/DDBJ databases">
        <title>Rhizophora mucronata_Transcriptome.</title>
        <authorList>
            <person name="Meera S.P."/>
            <person name="Sreeshan A."/>
            <person name="Augustine A."/>
        </authorList>
    </citation>
    <scope>NUCLEOTIDE SEQUENCE</scope>
    <source>
        <tissue evidence="1">Leaf</tissue>
    </source>
</reference>